<gene>
    <name evidence="2" type="ORF">JK629_07645</name>
</gene>
<evidence type="ECO:0000256" key="1">
    <source>
        <dbReference type="SAM" id="MobiDB-lite"/>
    </source>
</evidence>
<proteinExistence type="predicted"/>
<dbReference type="RefSeq" id="WP_202337938.1">
    <property type="nucleotide sequence ID" value="NZ_CP068439.1"/>
</dbReference>
<keyword evidence="3" id="KW-1185">Reference proteome</keyword>
<accession>A0ABX7DVD1</accession>
<name>A0ABX7DVD1_9FLAO</name>
<reference evidence="2 3" key="1">
    <citation type="submission" date="2021-01" db="EMBL/GenBank/DDBJ databases">
        <title>Aequorivita sp. strain KX20305, a bacterium isolated from the sediment collected at a cold seep field in South China Sea.</title>
        <authorList>
            <person name="Zhang H."/>
            <person name="Li C."/>
        </authorList>
    </citation>
    <scope>NUCLEOTIDE SEQUENCE [LARGE SCALE GENOMIC DNA]</scope>
    <source>
        <strain evidence="2 3">KX20305</strain>
    </source>
</reference>
<feature type="region of interest" description="Disordered" evidence="1">
    <location>
        <begin position="27"/>
        <end position="48"/>
    </location>
</feature>
<dbReference type="Proteomes" id="UP000629420">
    <property type="component" value="Chromosome"/>
</dbReference>
<evidence type="ECO:0000313" key="3">
    <source>
        <dbReference type="Proteomes" id="UP000629420"/>
    </source>
</evidence>
<sequence>MSYSIEINNNDNSNLKKESEEIMEKNNIENLESKTKNNSNPPVRHSII</sequence>
<protein>
    <submittedName>
        <fullName evidence="2">Uncharacterized protein</fullName>
    </submittedName>
</protein>
<organism evidence="2 3">
    <name type="scientific">Aequorivita iocasae</name>
    <dbReference type="NCBI Taxonomy" id="2803865"/>
    <lineage>
        <taxon>Bacteria</taxon>
        <taxon>Pseudomonadati</taxon>
        <taxon>Bacteroidota</taxon>
        <taxon>Flavobacteriia</taxon>
        <taxon>Flavobacteriales</taxon>
        <taxon>Flavobacteriaceae</taxon>
        <taxon>Aequorivita</taxon>
    </lineage>
</organism>
<dbReference type="EMBL" id="CP068439">
    <property type="protein sequence ID" value="QQX78120.1"/>
    <property type="molecule type" value="Genomic_DNA"/>
</dbReference>
<evidence type="ECO:0000313" key="2">
    <source>
        <dbReference type="EMBL" id="QQX78120.1"/>
    </source>
</evidence>